<dbReference type="Gene3D" id="3.40.50.620">
    <property type="entry name" value="HUPs"/>
    <property type="match status" value="1"/>
</dbReference>
<dbReference type="PANTHER" id="PTHR37825">
    <property type="entry name" value="TRNA(MET) CYTIDINE ACETATE LIGASE"/>
    <property type="match status" value="1"/>
</dbReference>
<proteinExistence type="inferred from homology"/>
<keyword evidence="3" id="KW-0694">RNA-binding</keyword>
<gene>
    <name evidence="3" type="primary">tmcAL</name>
    <name evidence="4" type="ORF">J2Z32_003983</name>
</gene>
<feature type="binding site" evidence="3">
    <location>
        <position position="170"/>
    </location>
    <ligand>
        <name>ATP</name>
        <dbReference type="ChEBI" id="CHEBI:30616"/>
    </ligand>
</feature>
<dbReference type="SUPFAM" id="SSF52374">
    <property type="entry name" value="Nucleotidylyl transferase"/>
    <property type="match status" value="1"/>
</dbReference>
<comment type="caution">
    <text evidence="3">Lacks conserved residue(s) required for the propagation of feature annotation.</text>
</comment>
<keyword evidence="3" id="KW-0067">ATP-binding</keyword>
<dbReference type="HAMAP" id="MF_01539">
    <property type="entry name" value="TmcAL"/>
    <property type="match status" value="1"/>
</dbReference>
<keyword evidence="1 3" id="KW-0436">Ligase</keyword>
<dbReference type="NCBIfam" id="NF010191">
    <property type="entry name" value="PRK13670.1"/>
    <property type="match status" value="1"/>
</dbReference>
<dbReference type="InterPro" id="IPR014729">
    <property type="entry name" value="Rossmann-like_a/b/a_fold"/>
</dbReference>
<keyword evidence="2 3" id="KW-0819">tRNA processing</keyword>
<dbReference type="EMBL" id="JAGGKG010000024">
    <property type="protein sequence ID" value="MBP1907308.1"/>
    <property type="molecule type" value="Genomic_DNA"/>
</dbReference>
<feature type="binding site" evidence="3">
    <location>
        <position position="102"/>
    </location>
    <ligand>
        <name>ATP</name>
        <dbReference type="ChEBI" id="CHEBI:30616"/>
    </ligand>
</feature>
<feature type="binding site" evidence="3">
    <location>
        <begin position="7"/>
        <end position="20"/>
    </location>
    <ligand>
        <name>ATP</name>
        <dbReference type="ChEBI" id="CHEBI:30616"/>
    </ligand>
</feature>
<dbReference type="RefSeq" id="WP_210090886.1">
    <property type="nucleotide sequence ID" value="NZ_JAGGKG010000024.1"/>
</dbReference>
<evidence type="ECO:0000313" key="5">
    <source>
        <dbReference type="Proteomes" id="UP001519272"/>
    </source>
</evidence>
<evidence type="ECO:0000256" key="3">
    <source>
        <dbReference type="HAMAP-Rule" id="MF_01539"/>
    </source>
</evidence>
<dbReference type="InterPro" id="IPR008513">
    <property type="entry name" value="tRNA(Met)_cyd_acetate_ligase"/>
</dbReference>
<name>A0ABS4FXJ9_9BACL</name>
<protein>
    <recommendedName>
        <fullName evidence="3">tRNA(Met) cytidine acetate ligase</fullName>
        <ecNumber evidence="3">6.3.4.-</ecNumber>
    </recommendedName>
</protein>
<comment type="caution">
    <text evidence="4">The sequence shown here is derived from an EMBL/GenBank/DDBJ whole genome shotgun (WGS) entry which is preliminary data.</text>
</comment>
<keyword evidence="5" id="KW-1185">Reference proteome</keyword>
<organism evidence="4 5">
    <name type="scientific">Paenibacillus turicensis</name>
    <dbReference type="NCBI Taxonomy" id="160487"/>
    <lineage>
        <taxon>Bacteria</taxon>
        <taxon>Bacillati</taxon>
        <taxon>Bacillota</taxon>
        <taxon>Bacilli</taxon>
        <taxon>Bacillales</taxon>
        <taxon>Paenibacillaceae</taxon>
        <taxon>Paenibacillus</taxon>
    </lineage>
</organism>
<comment type="function">
    <text evidence="3">Catalyzes the formation of N(4)-acetylcytidine (ac(4)C) at the wobble position of elongator tRNA(Met), using acetate and ATP as substrates. First activates an acetate ion to form acetyladenylate (Ac-AMP) and then transfers the acetyl group to tRNA to form ac(4)C34.</text>
</comment>
<evidence type="ECO:0000256" key="2">
    <source>
        <dbReference type="ARBA" id="ARBA00022694"/>
    </source>
</evidence>
<comment type="similarity">
    <text evidence="3">Belongs to the TmcAL family.</text>
</comment>
<dbReference type="Pfam" id="PF05636">
    <property type="entry name" value="HIGH_NTase1"/>
    <property type="match status" value="1"/>
</dbReference>
<keyword evidence="3" id="KW-0963">Cytoplasm</keyword>
<dbReference type="Proteomes" id="UP001519272">
    <property type="component" value="Unassembled WGS sequence"/>
</dbReference>
<keyword evidence="3" id="KW-0820">tRNA-binding</keyword>
<comment type="catalytic activity">
    <reaction evidence="3">
        <text>cytidine(34) in elongator tRNA(Met) + acetate + ATP = N(4)-acetylcytidine(34) in elongator tRNA(Met) + AMP + diphosphate</text>
        <dbReference type="Rhea" id="RHEA:58144"/>
        <dbReference type="Rhea" id="RHEA-COMP:10693"/>
        <dbReference type="Rhea" id="RHEA-COMP:10694"/>
        <dbReference type="ChEBI" id="CHEBI:30089"/>
        <dbReference type="ChEBI" id="CHEBI:30616"/>
        <dbReference type="ChEBI" id="CHEBI:33019"/>
        <dbReference type="ChEBI" id="CHEBI:74900"/>
        <dbReference type="ChEBI" id="CHEBI:82748"/>
        <dbReference type="ChEBI" id="CHEBI:456215"/>
    </reaction>
</comment>
<dbReference type="PANTHER" id="PTHR37825:SF1">
    <property type="entry name" value="TRNA(MET) CYTIDINE ACETATE LIGASE"/>
    <property type="match status" value="1"/>
</dbReference>
<comment type="subcellular location">
    <subcellularLocation>
        <location evidence="3">Cytoplasm</location>
    </subcellularLocation>
</comment>
<evidence type="ECO:0000313" key="4">
    <source>
        <dbReference type="EMBL" id="MBP1907308.1"/>
    </source>
</evidence>
<sequence length="412" mass="46173">MKIAGIVVEYNPLHHGHIHHYNETKQVTQADAVIAIMSGNFLQRGEPAIVDKWTRTEMALHMGVDLVLELPVAYATHSAQWFAYGAIASLHATGVVNELVFGMESDELEVMKKIAQLLSEKEDQLKSLLADKLATGMSYPAAFSHAAACLGETGSLGNPDHINSILTQPNNSLALHYLMALYQLDSPIVPRSILRKHAAYHDAKPSHDHIASATAIRKMLLEGGANEVAAFVPDYTMDLLIREIQAGHCPMTWEHFANDLWHELILSSPNELQQYQEIAEGLEYRILSSISKVTEPSVEKLLTLLKTKRYTHTKLQRALLHILLRHSKRDFSQHSLQAGPHYLRVLGFNEQGRTILKRMKKTATAPVVTRAAGIQHPFLQMDIKATAIYYNAMKNRSTTNILRDFNQPPIMF</sequence>
<reference evidence="4 5" key="1">
    <citation type="submission" date="2021-03" db="EMBL/GenBank/DDBJ databases">
        <title>Genomic Encyclopedia of Type Strains, Phase IV (KMG-IV): sequencing the most valuable type-strain genomes for metagenomic binning, comparative biology and taxonomic classification.</title>
        <authorList>
            <person name="Goeker M."/>
        </authorList>
    </citation>
    <scope>NUCLEOTIDE SEQUENCE [LARGE SCALE GENOMIC DNA]</scope>
    <source>
        <strain evidence="4 5">DSM 14349</strain>
    </source>
</reference>
<accession>A0ABS4FXJ9</accession>
<feature type="binding site" evidence="3">
    <location>
        <position position="195"/>
    </location>
    <ligand>
        <name>ATP</name>
        <dbReference type="ChEBI" id="CHEBI:30616"/>
    </ligand>
</feature>
<evidence type="ECO:0000256" key="1">
    <source>
        <dbReference type="ARBA" id="ARBA00022598"/>
    </source>
</evidence>
<dbReference type="EC" id="6.3.4.-" evidence="3"/>
<keyword evidence="3" id="KW-0547">Nucleotide-binding</keyword>